<dbReference type="EMBL" id="JBHTIC010000018">
    <property type="protein sequence ID" value="MFD0762784.1"/>
    <property type="molecule type" value="Genomic_DNA"/>
</dbReference>
<keyword evidence="3" id="KW-1185">Reference proteome</keyword>
<dbReference type="Proteomes" id="UP001597032">
    <property type="component" value="Unassembled WGS sequence"/>
</dbReference>
<evidence type="ECO:0000313" key="3">
    <source>
        <dbReference type="Proteomes" id="UP001597032"/>
    </source>
</evidence>
<sequence length="635" mass="73636">MKNLRIAPFLILLFTNFIYSQEYNFNISEIPSSLKKDANSVIRFENFSINIESQRKMTVTTKKAVTVFNKLGDKNKYVTVNYDSNTKIKDIKILIFDALGNEIKKVKNKEYKDVSQVDGGTLYADSRMLYYEHVPTSYPYTIFYETEIETFNTAFIPRWYPINNFFTGVQLSTFKIKHSANLTINFIESNFTNFNVLVAKEKELVTYKIENVKPIRYEPLIPSLRKMFPNVKVVSNQFFVEGILGEASNWKELGKWEYDNLYKNVSVVPTSTKEKVLKLVEGIEDPIEKAKLIYQYVQDKTRYISVQVGIGGLRPMLASDVDKLGYGDCKALTNYTKSLLDIVGVESYFTELYGGFDKMDMDFNTPSIQGNHVILNIPNEGNDIWLECTNQKVPFGYIANFTDDRDVIVVKPEGGVLKRTKKYSTKDNLQFTKGAFEINELGEIQAKVRIEASGTQYNNHLFRYDGEHQKELDLLVKKYFSNINNMNISKIEVNNNKEEARYEEDIEFSAANYGVLTNQQMLISINAFNKNTSIPKRVRDRKLPVEISRGFLDIDEVVIKLPVNFKVEYLPQDVEVKSKFGMYSAVIKKINSNTYLYKRKLQVNEGKYEKEDYELYRDFRKNIKKHDNSKIVLIK</sequence>
<dbReference type="Pfam" id="PF12969">
    <property type="entry name" value="DUF3857"/>
    <property type="match status" value="1"/>
</dbReference>
<protein>
    <submittedName>
        <fullName evidence="2">DUF3857 domain-containing protein</fullName>
    </submittedName>
</protein>
<proteinExistence type="predicted"/>
<gene>
    <name evidence="2" type="ORF">ACFQZW_11890</name>
</gene>
<organism evidence="2 3">
    <name type="scientific">Lutibacter aestuarii</name>
    <dbReference type="NCBI Taxonomy" id="861111"/>
    <lineage>
        <taxon>Bacteria</taxon>
        <taxon>Pseudomonadati</taxon>
        <taxon>Bacteroidota</taxon>
        <taxon>Flavobacteriia</taxon>
        <taxon>Flavobacteriales</taxon>
        <taxon>Flavobacteriaceae</taxon>
        <taxon>Lutibacter</taxon>
    </lineage>
</organism>
<dbReference type="InterPro" id="IPR038765">
    <property type="entry name" value="Papain-like_cys_pep_sf"/>
</dbReference>
<dbReference type="InterPro" id="IPR024618">
    <property type="entry name" value="DUF3857"/>
</dbReference>
<dbReference type="Gene3D" id="2.60.120.1130">
    <property type="match status" value="1"/>
</dbReference>
<evidence type="ECO:0000259" key="1">
    <source>
        <dbReference type="Pfam" id="PF12969"/>
    </source>
</evidence>
<evidence type="ECO:0000313" key="2">
    <source>
        <dbReference type="EMBL" id="MFD0762784.1"/>
    </source>
</evidence>
<dbReference type="RefSeq" id="WP_386783236.1">
    <property type="nucleotide sequence ID" value="NZ_JBHTIC010000018.1"/>
</dbReference>
<feature type="domain" description="DUF3857" evidence="1">
    <location>
        <begin position="56"/>
        <end position="215"/>
    </location>
</feature>
<comment type="caution">
    <text evidence="2">The sequence shown here is derived from an EMBL/GenBank/DDBJ whole genome shotgun (WGS) entry which is preliminary data.</text>
</comment>
<dbReference type="SUPFAM" id="SSF54001">
    <property type="entry name" value="Cysteine proteinases"/>
    <property type="match status" value="1"/>
</dbReference>
<accession>A0ABW2Z9W3</accession>
<reference evidence="3" key="1">
    <citation type="journal article" date="2019" name="Int. J. Syst. Evol. Microbiol.">
        <title>The Global Catalogue of Microorganisms (GCM) 10K type strain sequencing project: providing services to taxonomists for standard genome sequencing and annotation.</title>
        <authorList>
            <consortium name="The Broad Institute Genomics Platform"/>
            <consortium name="The Broad Institute Genome Sequencing Center for Infectious Disease"/>
            <person name="Wu L."/>
            <person name="Ma J."/>
        </authorList>
    </citation>
    <scope>NUCLEOTIDE SEQUENCE [LARGE SCALE GENOMIC DNA]</scope>
    <source>
        <strain evidence="3">CCUG 60022</strain>
    </source>
</reference>
<dbReference type="Gene3D" id="3.10.620.30">
    <property type="match status" value="1"/>
</dbReference>
<name>A0ABW2Z9W3_9FLAO</name>
<dbReference type="Gene3D" id="2.60.40.3140">
    <property type="match status" value="1"/>
</dbReference>